<dbReference type="RefSeq" id="WP_135326248.1">
    <property type="nucleotide sequence ID" value="NZ_SRJC01000001.1"/>
</dbReference>
<protein>
    <submittedName>
        <fullName evidence="4">N-acetylmuramoyl-L-alanine amidase</fullName>
    </submittedName>
</protein>
<gene>
    <name evidence="4" type="ORF">E4663_00495</name>
</gene>
<keyword evidence="5" id="KW-1185">Reference proteome</keyword>
<evidence type="ECO:0000256" key="2">
    <source>
        <dbReference type="ARBA" id="ARBA00022801"/>
    </source>
</evidence>
<comment type="caution">
    <text evidence="4">The sequence shown here is derived from an EMBL/GenBank/DDBJ whole genome shotgun (WGS) entry which is preliminary data.</text>
</comment>
<dbReference type="Pfam" id="PF00395">
    <property type="entry name" value="SLH"/>
    <property type="match status" value="1"/>
</dbReference>
<dbReference type="AlphaFoldDB" id="A0A4Z0H0Z5"/>
<dbReference type="InterPro" id="IPR050695">
    <property type="entry name" value="N-acetylmuramoyl_amidase_3"/>
</dbReference>
<proteinExistence type="predicted"/>
<reference evidence="4 5" key="1">
    <citation type="journal article" date="2003" name="Int. J. Syst. Evol. Microbiol.">
        <title>Halobacillus salinus sp. nov., isolated from a salt lake on the coast of the East Sea in Korea.</title>
        <authorList>
            <person name="Yoon J.H."/>
            <person name="Kang K.H."/>
            <person name="Park Y.H."/>
        </authorList>
    </citation>
    <scope>NUCLEOTIDE SEQUENCE [LARGE SCALE GENOMIC DNA]</scope>
    <source>
        <strain evidence="4 5">HSL-3</strain>
    </source>
</reference>
<evidence type="ECO:0000259" key="3">
    <source>
        <dbReference type="PROSITE" id="PS51272"/>
    </source>
</evidence>
<dbReference type="GO" id="GO:0009253">
    <property type="term" value="P:peptidoglycan catabolic process"/>
    <property type="evidence" value="ECO:0007669"/>
    <property type="project" value="InterPro"/>
</dbReference>
<dbReference type="GO" id="GO:0008745">
    <property type="term" value="F:N-acetylmuramoyl-L-alanine amidase activity"/>
    <property type="evidence" value="ECO:0007669"/>
    <property type="project" value="InterPro"/>
</dbReference>
<evidence type="ECO:0000256" key="1">
    <source>
        <dbReference type="ARBA" id="ARBA00022729"/>
    </source>
</evidence>
<dbReference type="Proteomes" id="UP000297982">
    <property type="component" value="Unassembled WGS sequence"/>
</dbReference>
<organism evidence="4 5">
    <name type="scientific">Halobacillus salinus</name>
    <dbReference type="NCBI Taxonomy" id="192814"/>
    <lineage>
        <taxon>Bacteria</taxon>
        <taxon>Bacillati</taxon>
        <taxon>Bacillota</taxon>
        <taxon>Bacilli</taxon>
        <taxon>Bacillales</taxon>
        <taxon>Bacillaceae</taxon>
        <taxon>Halobacillus</taxon>
    </lineage>
</organism>
<feature type="domain" description="SLH" evidence="3">
    <location>
        <begin position="201"/>
        <end position="258"/>
    </location>
</feature>
<sequence length="258" mass="28936">MPKLIALDDGHGLNTSGNRTPNIPEIGRSIRENEFNRAVVRFLKQELERSGFDTLLVAPTDEDISLKKRVDLANARKADIYVAIHYNALDGSFSGSNPSGIEVYVYPGTLNKAAGKLATAVGKYLRQGTKQNWRGIKEANFYVLRETTMPAILTENGYMDNKTEALLMIDEKFQREVAVEHAKGICEYFNVPYVAASDNRNETGFRDVSPDAYYADAVKRAKDLGLLKGYPDGRYLPDNSLTRKEFAEALIRLYDKLK</sequence>
<dbReference type="PROSITE" id="PS51272">
    <property type="entry name" value="SLH"/>
    <property type="match status" value="1"/>
</dbReference>
<keyword evidence="1" id="KW-0732">Signal</keyword>
<name>A0A4Z0H0Z5_9BACI</name>
<dbReference type="PANTHER" id="PTHR30404">
    <property type="entry name" value="N-ACETYLMURAMOYL-L-ALANINE AMIDASE"/>
    <property type="match status" value="1"/>
</dbReference>
<evidence type="ECO:0000313" key="5">
    <source>
        <dbReference type="Proteomes" id="UP000297982"/>
    </source>
</evidence>
<keyword evidence="2" id="KW-0378">Hydrolase</keyword>
<dbReference type="InterPro" id="IPR002508">
    <property type="entry name" value="MurNAc-LAA_cat"/>
</dbReference>
<dbReference type="PANTHER" id="PTHR30404:SF0">
    <property type="entry name" value="N-ACETYLMURAMOYL-L-ALANINE AMIDASE AMIC"/>
    <property type="match status" value="1"/>
</dbReference>
<dbReference type="CDD" id="cd02696">
    <property type="entry name" value="MurNAc-LAA"/>
    <property type="match status" value="1"/>
</dbReference>
<dbReference type="EMBL" id="SRJC01000001">
    <property type="protein sequence ID" value="TGB03517.1"/>
    <property type="molecule type" value="Genomic_DNA"/>
</dbReference>
<accession>A0A4Z0H0Z5</accession>
<dbReference type="STRING" id="192814.GCA_900166575_00386"/>
<dbReference type="InterPro" id="IPR001119">
    <property type="entry name" value="SLH_dom"/>
</dbReference>
<dbReference type="SMART" id="SM00646">
    <property type="entry name" value="Ami_3"/>
    <property type="match status" value="1"/>
</dbReference>
<dbReference type="GO" id="GO:0030288">
    <property type="term" value="C:outer membrane-bounded periplasmic space"/>
    <property type="evidence" value="ECO:0007669"/>
    <property type="project" value="TreeGrafter"/>
</dbReference>
<dbReference type="Gene3D" id="3.40.630.40">
    <property type="entry name" value="Zn-dependent exopeptidases"/>
    <property type="match status" value="1"/>
</dbReference>
<evidence type="ECO:0000313" key="4">
    <source>
        <dbReference type="EMBL" id="TGB03517.1"/>
    </source>
</evidence>
<dbReference type="SUPFAM" id="SSF53187">
    <property type="entry name" value="Zn-dependent exopeptidases"/>
    <property type="match status" value="1"/>
</dbReference>
<dbReference type="Pfam" id="PF01520">
    <property type="entry name" value="Amidase_3"/>
    <property type="match status" value="1"/>
</dbReference>